<evidence type="ECO:0000313" key="9">
    <source>
        <dbReference type="Proteomes" id="UP000008720"/>
    </source>
</evidence>
<dbReference type="Proteomes" id="UP000008720">
    <property type="component" value="Plasmid pFTRAC01"/>
</dbReference>
<dbReference type="eggNOG" id="COG1724">
    <property type="taxonomic scope" value="Bacteria"/>
</dbReference>
<keyword evidence="2" id="KW-1277">Toxin-antitoxin system</keyword>
<evidence type="ECO:0000256" key="3">
    <source>
        <dbReference type="ARBA" id="ARBA00022722"/>
    </source>
</evidence>
<proteinExistence type="inferred from homology"/>
<dbReference type="PANTHER" id="PTHR34873">
    <property type="entry name" value="SSR1766 PROTEIN"/>
    <property type="match status" value="1"/>
</dbReference>
<evidence type="ECO:0000256" key="1">
    <source>
        <dbReference type="ARBA" id="ARBA00006620"/>
    </source>
</evidence>
<gene>
    <name evidence="8" type="ordered locus">Ftrac_3804</name>
</gene>
<dbReference type="InterPro" id="IPR012933">
    <property type="entry name" value="HicA_mRNA_interferase"/>
</dbReference>
<organism evidence="8 9">
    <name type="scientific">Marivirga tractuosa (strain ATCC 23168 / DSM 4126 / NBRC 15989 / NCIMB 1408 / VKM B-1430 / H-43)</name>
    <name type="common">Microscilla tractuosa</name>
    <name type="synonym">Flexibacter tractuosus</name>
    <dbReference type="NCBI Taxonomy" id="643867"/>
    <lineage>
        <taxon>Bacteria</taxon>
        <taxon>Pseudomonadati</taxon>
        <taxon>Bacteroidota</taxon>
        <taxon>Cytophagia</taxon>
        <taxon>Cytophagales</taxon>
        <taxon>Marivirgaceae</taxon>
        <taxon>Marivirga</taxon>
    </lineage>
</organism>
<comment type="similarity">
    <text evidence="1">Belongs to the HicA mRNA interferase family.</text>
</comment>
<reference evidence="8 9" key="1">
    <citation type="journal article" date="2011" name="Stand. Genomic Sci.">
        <title>Complete genome sequence of Marivirga tractuosa type strain (H-43).</title>
        <authorList>
            <person name="Pagani I."/>
            <person name="Chertkov O."/>
            <person name="Lapidus A."/>
            <person name="Lucas S."/>
            <person name="Del Rio T.G."/>
            <person name="Tice H."/>
            <person name="Copeland A."/>
            <person name="Cheng J.F."/>
            <person name="Nolan M."/>
            <person name="Saunders E."/>
            <person name="Pitluck S."/>
            <person name="Held B."/>
            <person name="Goodwin L."/>
            <person name="Liolios K."/>
            <person name="Ovchinikova G."/>
            <person name="Ivanova N."/>
            <person name="Mavromatis K."/>
            <person name="Pati A."/>
            <person name="Chen A."/>
            <person name="Palaniappan K."/>
            <person name="Land M."/>
            <person name="Hauser L."/>
            <person name="Jeffries C.D."/>
            <person name="Detter J.C."/>
            <person name="Han C."/>
            <person name="Tapia R."/>
            <person name="Ngatchou-Djao O.D."/>
            <person name="Rohde M."/>
            <person name="Goker M."/>
            <person name="Spring S."/>
            <person name="Sikorski J."/>
            <person name="Woyke T."/>
            <person name="Bristow J."/>
            <person name="Eisen J.A."/>
            <person name="Markowitz V."/>
            <person name="Hugenholtz P."/>
            <person name="Klenk H.P."/>
            <person name="Kyrpides N.C."/>
        </authorList>
    </citation>
    <scope>NUCLEOTIDE SEQUENCE [LARGE SCALE GENOMIC DNA]</scope>
    <source>
        <strain evidence="9">ATCC 23168 / DSM 4126 / NBRC 15989 / NCIMB 1408 / VKM B-1430 / H-43</strain>
        <plasmid evidence="9">pFTRAC01</plasmid>
    </source>
</reference>
<evidence type="ECO:0000256" key="5">
    <source>
        <dbReference type="ARBA" id="ARBA00022801"/>
    </source>
</evidence>
<name>E4TW48_MARTH</name>
<dbReference type="KEGG" id="mtt:Ftrac_3804"/>
<keyword evidence="8" id="KW-0614">Plasmid</keyword>
<evidence type="ECO:0000256" key="7">
    <source>
        <dbReference type="ARBA" id="ARBA00023016"/>
    </source>
</evidence>
<dbReference type="RefSeq" id="WP_013447322.1">
    <property type="nucleotide sequence ID" value="NC_014750.1"/>
</dbReference>
<evidence type="ECO:0000256" key="2">
    <source>
        <dbReference type="ARBA" id="ARBA00022649"/>
    </source>
</evidence>
<dbReference type="AlphaFoldDB" id="E4TW48"/>
<keyword evidence="9" id="KW-1185">Reference proteome</keyword>
<dbReference type="PANTHER" id="PTHR34873:SF3">
    <property type="entry name" value="ADDICTION MODULE TOXIN, HICA FAMILY"/>
    <property type="match status" value="1"/>
</dbReference>
<keyword evidence="7" id="KW-0346">Stress response</keyword>
<keyword evidence="6" id="KW-0694">RNA-binding</keyword>
<dbReference type="GO" id="GO:0003729">
    <property type="term" value="F:mRNA binding"/>
    <property type="evidence" value="ECO:0007669"/>
    <property type="project" value="InterPro"/>
</dbReference>
<dbReference type="GO" id="GO:0004519">
    <property type="term" value="F:endonuclease activity"/>
    <property type="evidence" value="ECO:0007669"/>
    <property type="project" value="UniProtKB-KW"/>
</dbReference>
<dbReference type="Gene3D" id="3.30.920.30">
    <property type="entry name" value="Hypothetical protein"/>
    <property type="match status" value="1"/>
</dbReference>
<keyword evidence="4" id="KW-0255">Endonuclease</keyword>
<dbReference type="InterPro" id="IPR038570">
    <property type="entry name" value="HicA_sf"/>
</dbReference>
<keyword evidence="3" id="KW-0540">Nuclease</keyword>
<dbReference type="SUPFAM" id="SSF54786">
    <property type="entry name" value="YcfA/nrd intein domain"/>
    <property type="match status" value="1"/>
</dbReference>
<keyword evidence="5" id="KW-0378">Hydrolase</keyword>
<dbReference type="HOGENOM" id="CLU_164851_4_3_10"/>
<geneLocation type="plasmid" evidence="8 9">
    <name>pFTRAC01</name>
</geneLocation>
<dbReference type="GO" id="GO:0016787">
    <property type="term" value="F:hydrolase activity"/>
    <property type="evidence" value="ECO:0007669"/>
    <property type="project" value="UniProtKB-KW"/>
</dbReference>
<dbReference type="EMBL" id="CP002350">
    <property type="protein sequence ID" value="ADR23770.1"/>
    <property type="molecule type" value="Genomic_DNA"/>
</dbReference>
<protein>
    <submittedName>
        <fullName evidence="8">YcfA family protein</fullName>
    </submittedName>
</protein>
<accession>E4TW48</accession>
<sequence length="71" mass="7881">MKAKDLIKELQKNGFELARSKGSHHIFKHSDGRRTTVPLHGGDMPTGTYKAIIKQSGIPDPEKQKGKKKGK</sequence>
<dbReference type="OrthoDB" id="9798547at2"/>
<evidence type="ECO:0000313" key="8">
    <source>
        <dbReference type="EMBL" id="ADR23770.1"/>
    </source>
</evidence>
<evidence type="ECO:0000256" key="6">
    <source>
        <dbReference type="ARBA" id="ARBA00022884"/>
    </source>
</evidence>
<dbReference type="Pfam" id="PF07927">
    <property type="entry name" value="HicA_toxin"/>
    <property type="match status" value="1"/>
</dbReference>
<evidence type="ECO:0000256" key="4">
    <source>
        <dbReference type="ARBA" id="ARBA00022759"/>
    </source>
</evidence>